<evidence type="ECO:0000259" key="2">
    <source>
        <dbReference type="Pfam" id="PF04937"/>
    </source>
</evidence>
<gene>
    <name evidence="4" type="ORF">CEPIT_LOCUS14043</name>
</gene>
<dbReference type="EMBL" id="CAMAPF010000093">
    <property type="protein sequence ID" value="CAH9097392.1"/>
    <property type="molecule type" value="Genomic_DNA"/>
</dbReference>
<dbReference type="InterPro" id="IPR008906">
    <property type="entry name" value="HATC_C_dom"/>
</dbReference>
<comment type="caution">
    <text evidence="4">The sequence shown here is derived from an EMBL/GenBank/DDBJ whole genome shotgun (WGS) entry which is preliminary data.</text>
</comment>
<evidence type="ECO:0000259" key="3">
    <source>
        <dbReference type="Pfam" id="PF05699"/>
    </source>
</evidence>
<dbReference type="SUPFAM" id="SSF53098">
    <property type="entry name" value="Ribonuclease H-like"/>
    <property type="match status" value="1"/>
</dbReference>
<name>A0AAV0DC94_9ASTE</name>
<evidence type="ECO:0000313" key="5">
    <source>
        <dbReference type="Proteomes" id="UP001152523"/>
    </source>
</evidence>
<feature type="compositionally biased region" description="Low complexity" evidence="1">
    <location>
        <begin position="21"/>
        <end position="34"/>
    </location>
</feature>
<sequence length="639" mass="73637">MKKLEEDAAKQIAGSQPKRVSLPTSSTQSSSTYLSINEPSRLEMLKKRRVDDSPIAKAFDLQTRNQLDEEIARMFFTGGIPFNFARNPYYISSYTFAANHNLGGYVPPGYNKLRTTLLQREKAHVEMCLEPIKTTWYQKGVTIVSDGWSDPQRRPLINVMVVCEAGPMFIKAVDCSGEVKDKHFIANILTDVINEIGDHKVIQVITDNARNCKAAGEIIEGLFPHIYWIPCVVHTLNLALKNICAAKNVLTNAETYEECHWITEVHGDAVHIKNFIMNHSMRLSMFSRFSTLKLLSVADTRFASIIVMLKRFKLLRRALQTMVLSDEWAEYRDDDQGKAKFVREKILEEGWWEKVDYILQFTGPIYDMIRICDTDKPCLHLVYEMWDSMIEKVRMTIFEHEGKTYGEYSPFYYVVHRILVERWTKNSTPLHCLAHSLNPRYYSEKWIQEGVGRLPPHMDNELSLERNKCFRRIFPSEERVKAIDEYANFSLKIGPFSDPDCIAAMCDTDPRKWWAVYGSGAQLLQKLAFKVLGQPSSSSCCERNWSTYSFIHSLRRNKLNPKRAEDLVFIHNNLRLLSRNSAQYEDENTKMWDVGGDQFASLEDVGVLEFANLSLDEPDLERVFFNEDVDPVEDGSTAT</sequence>
<dbReference type="PANTHER" id="PTHR32166:SF81">
    <property type="entry name" value="OS06G0658400 PROTEIN"/>
    <property type="match status" value="1"/>
</dbReference>
<dbReference type="AlphaFoldDB" id="A0AAV0DC94"/>
<dbReference type="InterPro" id="IPR012337">
    <property type="entry name" value="RNaseH-like_sf"/>
</dbReference>
<dbReference type="Pfam" id="PF04937">
    <property type="entry name" value="DUF659"/>
    <property type="match status" value="1"/>
</dbReference>
<keyword evidence="5" id="KW-1185">Reference proteome</keyword>
<feature type="domain" description="HAT C-terminal dimerisation" evidence="3">
    <location>
        <begin position="507"/>
        <end position="574"/>
    </location>
</feature>
<evidence type="ECO:0000313" key="4">
    <source>
        <dbReference type="EMBL" id="CAH9097392.1"/>
    </source>
</evidence>
<dbReference type="InterPro" id="IPR007021">
    <property type="entry name" value="DUF659"/>
</dbReference>
<dbReference type="PANTHER" id="PTHR32166">
    <property type="entry name" value="OSJNBA0013A04.12 PROTEIN"/>
    <property type="match status" value="1"/>
</dbReference>
<proteinExistence type="predicted"/>
<dbReference type="Pfam" id="PF05699">
    <property type="entry name" value="Dimer_Tnp_hAT"/>
    <property type="match status" value="1"/>
</dbReference>
<feature type="region of interest" description="Disordered" evidence="1">
    <location>
        <begin position="1"/>
        <end position="34"/>
    </location>
</feature>
<accession>A0AAV0DC94</accession>
<feature type="domain" description="DUF659" evidence="2">
    <location>
        <begin position="108"/>
        <end position="268"/>
    </location>
</feature>
<evidence type="ECO:0000256" key="1">
    <source>
        <dbReference type="SAM" id="MobiDB-lite"/>
    </source>
</evidence>
<dbReference type="GO" id="GO:0046983">
    <property type="term" value="F:protein dimerization activity"/>
    <property type="evidence" value="ECO:0007669"/>
    <property type="project" value="InterPro"/>
</dbReference>
<protein>
    <recommendedName>
        <fullName evidence="6">DUF659 domain-containing protein</fullName>
    </recommendedName>
</protein>
<reference evidence="4" key="1">
    <citation type="submission" date="2022-07" db="EMBL/GenBank/DDBJ databases">
        <authorList>
            <person name="Macas J."/>
            <person name="Novak P."/>
            <person name="Neumann P."/>
        </authorList>
    </citation>
    <scope>NUCLEOTIDE SEQUENCE</scope>
</reference>
<evidence type="ECO:0008006" key="6">
    <source>
        <dbReference type="Google" id="ProtNLM"/>
    </source>
</evidence>
<organism evidence="4 5">
    <name type="scientific">Cuscuta epithymum</name>
    <dbReference type="NCBI Taxonomy" id="186058"/>
    <lineage>
        <taxon>Eukaryota</taxon>
        <taxon>Viridiplantae</taxon>
        <taxon>Streptophyta</taxon>
        <taxon>Embryophyta</taxon>
        <taxon>Tracheophyta</taxon>
        <taxon>Spermatophyta</taxon>
        <taxon>Magnoliopsida</taxon>
        <taxon>eudicotyledons</taxon>
        <taxon>Gunneridae</taxon>
        <taxon>Pentapetalae</taxon>
        <taxon>asterids</taxon>
        <taxon>lamiids</taxon>
        <taxon>Solanales</taxon>
        <taxon>Convolvulaceae</taxon>
        <taxon>Cuscuteae</taxon>
        <taxon>Cuscuta</taxon>
        <taxon>Cuscuta subgen. Cuscuta</taxon>
    </lineage>
</organism>
<dbReference type="Proteomes" id="UP001152523">
    <property type="component" value="Unassembled WGS sequence"/>
</dbReference>